<reference evidence="1 2" key="1">
    <citation type="journal article" date="2013" name="Genome Announc.">
        <title>Genome Sequence of Sporolactobacillus laevolacticus DSM442, an Efficient Polymer-Grade D-Lactate Producer from Agricultural Waste Cottonseed as a Nitrogen Source.</title>
        <authorList>
            <person name="Wang H."/>
            <person name="Wang L."/>
            <person name="Ju J."/>
            <person name="Yu B."/>
            <person name="Ma Y."/>
        </authorList>
    </citation>
    <scope>NUCLEOTIDE SEQUENCE [LARGE SCALE GENOMIC DNA]</scope>
    <source>
        <strain evidence="1 2">DSM 442</strain>
    </source>
</reference>
<evidence type="ECO:0000313" key="2">
    <source>
        <dbReference type="Proteomes" id="UP000018296"/>
    </source>
</evidence>
<dbReference type="Proteomes" id="UP000018296">
    <property type="component" value="Unassembled WGS sequence"/>
</dbReference>
<name>V6IXR8_9BACL</name>
<dbReference type="EMBL" id="AWTC01000006">
    <property type="protein sequence ID" value="EST12125.1"/>
    <property type="molecule type" value="Genomic_DNA"/>
</dbReference>
<comment type="caution">
    <text evidence="1">The sequence shown here is derived from an EMBL/GenBank/DDBJ whole genome shotgun (WGS) entry which is preliminary data.</text>
</comment>
<protein>
    <submittedName>
        <fullName evidence="1">Uncharacterized protein</fullName>
    </submittedName>
</protein>
<proteinExistence type="predicted"/>
<dbReference type="RefSeq" id="WP_023509968.1">
    <property type="nucleotide sequence ID" value="NZ_AWTC01000006.1"/>
</dbReference>
<keyword evidence="2" id="KW-1185">Reference proteome</keyword>
<sequence>MSYQNYWQNLLNQPVEIECNDGSVHYGIIDSFDQENVYLRPLDNDQTPAETRNNDERFFGLGVGAPAFLGGFAGGLLGVGLGSIIGVRPCPYCPPGPYPYGPGPRPPYYGGGFYGPGPGPFYY</sequence>
<dbReference type="PATRIC" id="fig|1395513.3.peg.1727"/>
<accession>V6IXR8</accession>
<gene>
    <name evidence="1" type="ORF">P343_08525</name>
</gene>
<dbReference type="eggNOG" id="ENOG502ZQF5">
    <property type="taxonomic scope" value="Bacteria"/>
</dbReference>
<evidence type="ECO:0000313" key="1">
    <source>
        <dbReference type="EMBL" id="EST12125.1"/>
    </source>
</evidence>
<organism evidence="1 2">
    <name type="scientific">Sporolactobacillus laevolacticus DSM 442</name>
    <dbReference type="NCBI Taxonomy" id="1395513"/>
    <lineage>
        <taxon>Bacteria</taxon>
        <taxon>Bacillati</taxon>
        <taxon>Bacillota</taxon>
        <taxon>Bacilli</taxon>
        <taxon>Bacillales</taxon>
        <taxon>Sporolactobacillaceae</taxon>
        <taxon>Sporolactobacillus</taxon>
    </lineage>
</organism>
<dbReference type="AlphaFoldDB" id="V6IXR8"/>